<feature type="domain" description="DUF4440" evidence="1">
    <location>
        <begin position="32"/>
        <end position="137"/>
    </location>
</feature>
<dbReference type="SUPFAM" id="SSF54427">
    <property type="entry name" value="NTF2-like"/>
    <property type="match status" value="1"/>
</dbReference>
<evidence type="ECO:0000313" key="3">
    <source>
        <dbReference type="Proteomes" id="UP000294498"/>
    </source>
</evidence>
<gene>
    <name evidence="2" type="ORF">EDB95_0065</name>
</gene>
<dbReference type="InterPro" id="IPR032710">
    <property type="entry name" value="NTF2-like_dom_sf"/>
</dbReference>
<dbReference type="InterPro" id="IPR027843">
    <property type="entry name" value="DUF4440"/>
</dbReference>
<dbReference type="AlphaFoldDB" id="A0A4R8DMZ4"/>
<dbReference type="Gene3D" id="3.10.450.50">
    <property type="match status" value="1"/>
</dbReference>
<dbReference type="EMBL" id="SODV01000001">
    <property type="protein sequence ID" value="TDW99057.1"/>
    <property type="molecule type" value="Genomic_DNA"/>
</dbReference>
<keyword evidence="3" id="KW-1185">Reference proteome</keyword>
<sequence>MELCNMKMRQLTIIVVLALRCVVGYGQNAQEVSTAIFRLEVSGRLDSLDALLDPRMVFSALDGRIESRDQYLQRLKGGNFMHNSIEVEESNEVVAENTAIVTGKGTFVVTVSGTKTSLHLSYIEVFVRPEPAGAWKLIALKATPLNK</sequence>
<dbReference type="Proteomes" id="UP000294498">
    <property type="component" value="Unassembled WGS sequence"/>
</dbReference>
<evidence type="ECO:0000259" key="1">
    <source>
        <dbReference type="Pfam" id="PF14534"/>
    </source>
</evidence>
<protein>
    <submittedName>
        <fullName evidence="2">Uncharacterized protein DUF4440</fullName>
    </submittedName>
</protein>
<proteinExistence type="predicted"/>
<comment type="caution">
    <text evidence="2">The sequence shown here is derived from an EMBL/GenBank/DDBJ whole genome shotgun (WGS) entry which is preliminary data.</text>
</comment>
<reference evidence="2 3" key="1">
    <citation type="submission" date="2019-03" db="EMBL/GenBank/DDBJ databases">
        <title>Genomic Encyclopedia of Type Strains, Phase IV (KMG-IV): sequencing the most valuable type-strain genomes for metagenomic binning, comparative biology and taxonomic classification.</title>
        <authorList>
            <person name="Goeker M."/>
        </authorList>
    </citation>
    <scope>NUCLEOTIDE SEQUENCE [LARGE SCALE GENOMIC DNA]</scope>
    <source>
        <strain evidence="2 3">DSM 100059</strain>
    </source>
</reference>
<dbReference type="Pfam" id="PF14534">
    <property type="entry name" value="DUF4440"/>
    <property type="match status" value="1"/>
</dbReference>
<organism evidence="2 3">
    <name type="scientific">Dinghuibacter silviterrae</name>
    <dbReference type="NCBI Taxonomy" id="1539049"/>
    <lineage>
        <taxon>Bacteria</taxon>
        <taxon>Pseudomonadati</taxon>
        <taxon>Bacteroidota</taxon>
        <taxon>Chitinophagia</taxon>
        <taxon>Chitinophagales</taxon>
        <taxon>Chitinophagaceae</taxon>
        <taxon>Dinghuibacter</taxon>
    </lineage>
</organism>
<evidence type="ECO:0000313" key="2">
    <source>
        <dbReference type="EMBL" id="TDW99057.1"/>
    </source>
</evidence>
<name>A0A4R8DMZ4_9BACT</name>
<accession>A0A4R8DMZ4</accession>